<proteinExistence type="predicted"/>
<dbReference type="EMBL" id="UZWE01000033">
    <property type="protein sequence ID" value="VDS09158.1"/>
    <property type="molecule type" value="Genomic_DNA"/>
</dbReference>
<sequence>MDVREIRQVDCIKWSPTFGPEYVNRLHGMIGRDITPPFRLFGLTDDGAGLHPDIAVRPVPVFAGTLDLFRAGEERCHKNETHRRSPRHLRRAFSGRRCESLSRHLRHDLLPATWARGLSRE</sequence>
<keyword evidence="2" id="KW-1185">Reference proteome</keyword>
<reference evidence="1 2" key="1">
    <citation type="submission" date="2018-12" db="EMBL/GenBank/DDBJ databases">
        <authorList>
            <person name="Criscuolo A."/>
        </authorList>
    </citation>
    <scope>NUCLEOTIDE SEQUENCE [LARGE SCALE GENOMIC DNA]</scope>
    <source>
        <strain evidence="1">ACIP1116241</strain>
    </source>
</reference>
<name>A0A447INT9_9RHOB</name>
<accession>A0A447INT9</accession>
<dbReference type="AlphaFoldDB" id="A0A447INT9"/>
<evidence type="ECO:0000313" key="2">
    <source>
        <dbReference type="Proteomes" id="UP000270743"/>
    </source>
</evidence>
<gene>
    <name evidence="1" type="ORF">PARHAE_02348</name>
</gene>
<dbReference type="RefSeq" id="WP_126154818.1">
    <property type="nucleotide sequence ID" value="NZ_UZWE01000033.1"/>
</dbReference>
<evidence type="ECO:0000313" key="1">
    <source>
        <dbReference type="EMBL" id="VDS09158.1"/>
    </source>
</evidence>
<protein>
    <submittedName>
        <fullName evidence="1">Uncharacterized protein</fullName>
    </submittedName>
</protein>
<dbReference type="Proteomes" id="UP000270743">
    <property type="component" value="Unassembled WGS sequence"/>
</dbReference>
<organism evidence="1 2">
    <name type="scientific">Paracoccus haematequi</name>
    <dbReference type="NCBI Taxonomy" id="2491866"/>
    <lineage>
        <taxon>Bacteria</taxon>
        <taxon>Pseudomonadati</taxon>
        <taxon>Pseudomonadota</taxon>
        <taxon>Alphaproteobacteria</taxon>
        <taxon>Rhodobacterales</taxon>
        <taxon>Paracoccaceae</taxon>
        <taxon>Paracoccus</taxon>
    </lineage>
</organism>
<dbReference type="OrthoDB" id="564871at2"/>